<proteinExistence type="predicted"/>
<dbReference type="PANTHER" id="PTHR43031:SF1">
    <property type="entry name" value="PYRIDINE NUCLEOTIDE-DISULPHIDE OXIDOREDUCTASE"/>
    <property type="match status" value="1"/>
</dbReference>
<dbReference type="InterPro" id="IPR001763">
    <property type="entry name" value="Rhodanese-like_dom"/>
</dbReference>
<dbReference type="SMART" id="SM00450">
    <property type="entry name" value="RHOD"/>
    <property type="match status" value="1"/>
</dbReference>
<dbReference type="GO" id="GO:0004792">
    <property type="term" value="F:thiosulfate-cyanide sulfurtransferase activity"/>
    <property type="evidence" value="ECO:0007669"/>
    <property type="project" value="InterPro"/>
</dbReference>
<evidence type="ECO:0000313" key="3">
    <source>
        <dbReference type="Proteomes" id="UP000244162"/>
    </source>
</evidence>
<protein>
    <submittedName>
        <fullName evidence="2">Rhodanese</fullName>
    </submittedName>
</protein>
<evidence type="ECO:0000313" key="2">
    <source>
        <dbReference type="EMBL" id="PTQ12712.1"/>
    </source>
</evidence>
<gene>
    <name evidence="2" type="ORF">CLG96_00680</name>
</gene>
<accession>A0A2T5G0P5</accession>
<dbReference type="InterPro" id="IPR001307">
    <property type="entry name" value="Thiosulphate_STrfase_CS"/>
</dbReference>
<dbReference type="PANTHER" id="PTHR43031">
    <property type="entry name" value="FAD-DEPENDENT OXIDOREDUCTASE"/>
    <property type="match status" value="1"/>
</dbReference>
<evidence type="ECO:0000259" key="1">
    <source>
        <dbReference type="PROSITE" id="PS50206"/>
    </source>
</evidence>
<sequence length="141" mass="15053">MSYVIEIPAASPEVVIAHFSHRLSVETDCADVAAALEAGEQDFVLLHVVGSEAAYERRHVPGAIHLRHAEISAERMAEWPEDTLFVVYCAGPHCNGADRAALKLARLGRPVKIMIGGITGWADEELPFASGAEPGLIAKAA</sequence>
<dbReference type="PROSITE" id="PS50206">
    <property type="entry name" value="RHODANESE_3"/>
    <property type="match status" value="1"/>
</dbReference>
<dbReference type="OrthoDB" id="9789585at2"/>
<feature type="domain" description="Rhodanese" evidence="1">
    <location>
        <begin position="39"/>
        <end position="130"/>
    </location>
</feature>
<comment type="caution">
    <text evidence="2">The sequence shown here is derived from an EMBL/GenBank/DDBJ whole genome shotgun (WGS) entry which is preliminary data.</text>
</comment>
<dbReference type="EMBL" id="NWBU01000004">
    <property type="protein sequence ID" value="PTQ12712.1"/>
    <property type="molecule type" value="Genomic_DNA"/>
</dbReference>
<keyword evidence="3" id="KW-1185">Reference proteome</keyword>
<dbReference type="Proteomes" id="UP000244162">
    <property type="component" value="Unassembled WGS sequence"/>
</dbReference>
<dbReference type="CDD" id="cd01521">
    <property type="entry name" value="RHOD_PspE2"/>
    <property type="match status" value="1"/>
</dbReference>
<reference evidence="2 3" key="1">
    <citation type="submission" date="2017-09" db="EMBL/GenBank/DDBJ databases">
        <title>Sphingomonas panjinensis sp.nov., isolated from oil-contaminated soil.</title>
        <authorList>
            <person name="Wang L."/>
            <person name="Chen L."/>
        </authorList>
    </citation>
    <scope>NUCLEOTIDE SEQUENCE [LARGE SCALE GENOMIC DNA]</scope>
    <source>
        <strain evidence="2 3">FW-11</strain>
    </source>
</reference>
<organism evidence="2 3">
    <name type="scientific">Sphingomonas oleivorans</name>
    <dbReference type="NCBI Taxonomy" id="1735121"/>
    <lineage>
        <taxon>Bacteria</taxon>
        <taxon>Pseudomonadati</taxon>
        <taxon>Pseudomonadota</taxon>
        <taxon>Alphaproteobacteria</taxon>
        <taxon>Sphingomonadales</taxon>
        <taxon>Sphingomonadaceae</taxon>
        <taxon>Sphingomonas</taxon>
    </lineage>
</organism>
<name>A0A2T5G0P5_9SPHN</name>
<dbReference type="RefSeq" id="WP_107965949.1">
    <property type="nucleotide sequence ID" value="NZ_NWBU01000004.1"/>
</dbReference>
<dbReference type="Pfam" id="PF00581">
    <property type="entry name" value="Rhodanese"/>
    <property type="match status" value="1"/>
</dbReference>
<dbReference type="InterPro" id="IPR050229">
    <property type="entry name" value="GlpE_sulfurtransferase"/>
</dbReference>
<dbReference type="Gene3D" id="3.40.250.10">
    <property type="entry name" value="Rhodanese-like domain"/>
    <property type="match status" value="1"/>
</dbReference>
<dbReference type="InterPro" id="IPR036873">
    <property type="entry name" value="Rhodanese-like_dom_sf"/>
</dbReference>
<dbReference type="AlphaFoldDB" id="A0A2T5G0P5"/>
<dbReference type="SUPFAM" id="SSF52821">
    <property type="entry name" value="Rhodanese/Cell cycle control phosphatase"/>
    <property type="match status" value="1"/>
</dbReference>
<dbReference type="PROSITE" id="PS00380">
    <property type="entry name" value="RHODANESE_1"/>
    <property type="match status" value="1"/>
</dbReference>